<dbReference type="Proteomes" id="UP000831768">
    <property type="component" value="Plasmid unnamed2"/>
</dbReference>
<evidence type="ECO:0000256" key="4">
    <source>
        <dbReference type="ARBA" id="ARBA00022982"/>
    </source>
</evidence>
<dbReference type="Pfam" id="PF01226">
    <property type="entry name" value="Form_Nir_trans"/>
    <property type="match status" value="1"/>
</dbReference>
<dbReference type="Gene3D" id="3.40.30.10">
    <property type="entry name" value="Glutaredoxin"/>
    <property type="match status" value="1"/>
</dbReference>
<dbReference type="PANTHER" id="PTHR30520">
    <property type="entry name" value="FORMATE TRANSPORTER-RELATED"/>
    <property type="match status" value="1"/>
</dbReference>
<dbReference type="SUPFAM" id="SSF52833">
    <property type="entry name" value="Thioredoxin-like"/>
    <property type="match status" value="1"/>
</dbReference>
<feature type="compositionally biased region" description="Low complexity" evidence="7">
    <location>
        <begin position="499"/>
        <end position="509"/>
    </location>
</feature>
<dbReference type="InterPro" id="IPR023271">
    <property type="entry name" value="Aquaporin-like"/>
</dbReference>
<feature type="transmembrane region" description="Helical" evidence="8">
    <location>
        <begin position="313"/>
        <end position="336"/>
    </location>
</feature>
<evidence type="ECO:0000256" key="2">
    <source>
        <dbReference type="ARBA" id="ARBA00007787"/>
    </source>
</evidence>
<keyword evidence="10" id="KW-0614">Plasmid</keyword>
<dbReference type="AlphaFoldDB" id="A0A8U0A9N5"/>
<dbReference type="PROSITE" id="PS51352">
    <property type="entry name" value="THIOREDOXIN_2"/>
    <property type="match status" value="1"/>
</dbReference>
<organism evidence="10 11">
    <name type="scientific">Halocatena salina</name>
    <dbReference type="NCBI Taxonomy" id="2934340"/>
    <lineage>
        <taxon>Archaea</taxon>
        <taxon>Methanobacteriati</taxon>
        <taxon>Methanobacteriota</taxon>
        <taxon>Stenosarchaea group</taxon>
        <taxon>Halobacteria</taxon>
        <taxon>Halobacteriales</taxon>
        <taxon>Natronomonadaceae</taxon>
        <taxon>Halocatena</taxon>
    </lineage>
</organism>
<evidence type="ECO:0000256" key="3">
    <source>
        <dbReference type="ARBA" id="ARBA00022692"/>
    </source>
</evidence>
<dbReference type="PANTHER" id="PTHR30520:SF2">
    <property type="entry name" value="INNER MEMBRANE PROTEIN YFDC"/>
    <property type="match status" value="1"/>
</dbReference>
<reference evidence="10" key="1">
    <citation type="submission" date="2022-04" db="EMBL/GenBank/DDBJ databases">
        <title>Halocatena sp. nov., isolated from a salt lake.</title>
        <authorList>
            <person name="Cui H.-L."/>
        </authorList>
    </citation>
    <scope>NUCLEOTIDE SEQUENCE</scope>
    <source>
        <strain evidence="10">AD-1</strain>
        <plasmid evidence="10">unnamed2</plasmid>
    </source>
</reference>
<feature type="transmembrane region" description="Helical" evidence="8">
    <location>
        <begin position="364"/>
        <end position="382"/>
    </location>
</feature>
<comment type="similarity">
    <text evidence="2">Belongs to the glutaredoxin family.</text>
</comment>
<evidence type="ECO:0000256" key="6">
    <source>
        <dbReference type="ARBA" id="ARBA00023136"/>
    </source>
</evidence>
<feature type="region of interest" description="Disordered" evidence="7">
    <location>
        <begin position="499"/>
        <end position="523"/>
    </location>
</feature>
<feature type="transmembrane region" description="Helical" evidence="8">
    <location>
        <begin position="275"/>
        <end position="292"/>
    </location>
</feature>
<feature type="domain" description="Thioredoxin" evidence="9">
    <location>
        <begin position="1"/>
        <end position="179"/>
    </location>
</feature>
<dbReference type="GO" id="GO:0005886">
    <property type="term" value="C:plasma membrane"/>
    <property type="evidence" value="ECO:0007669"/>
    <property type="project" value="TreeGrafter"/>
</dbReference>
<dbReference type="InterPro" id="IPR013766">
    <property type="entry name" value="Thioredoxin_domain"/>
</dbReference>
<dbReference type="KEGG" id="haad:MW046_16810"/>
<name>A0A8U0A9N5_9EURY</name>
<sequence length="523" mass="57837">MSQTEISTLTQPVSERDHIRGSNDAPVTLVQYSDYECPFCGDIYPIVRRIQNQVGTRLRFVFRNFPLTEQHSYAQQAAEAAEAASAQDRFWDMHDLLYLNQGALARDDLIGYAADLDLDTARFTEELDSGTYTQRVRDDFLSGIHSGVNGSPTFYINGKRYDGPLEFDSLLAAIADAGNFMDIKRSMQPEDRELRETIDRSRRGAPAAGEAVRDRFSADEIFQRVTATADDEVERSTRLLFFSGLAAGLSIGATFLARSAMTAANPADPTVMGNLLYPLGFVIIVLGSYQLFTENTLTPVTLVLTRLASIPQLLRLWTIVLVANVIGAGIMAYLLATTSILDPVATETAHQFGEHALSVSWSGLFYKGVFAGGLVATMVWLVHAARDTLSRLLIVYGIMFTIPAADLFHCVVGACEVLFLAFTGTAGFSTVFFEFFVPVVLGNTVGGVVFVALVNFSMTENRRFPERDRRRLELPWSEWLFGTRLWELFRTRVRADSSTTATPTTATDSCSVSIDDQKKDTTD</sequence>
<evidence type="ECO:0000256" key="7">
    <source>
        <dbReference type="SAM" id="MobiDB-lite"/>
    </source>
</evidence>
<dbReference type="GO" id="GO:0015499">
    <property type="term" value="F:formate transmembrane transporter activity"/>
    <property type="evidence" value="ECO:0007669"/>
    <property type="project" value="TreeGrafter"/>
</dbReference>
<evidence type="ECO:0000259" key="9">
    <source>
        <dbReference type="PROSITE" id="PS51352"/>
    </source>
</evidence>
<keyword evidence="11" id="KW-1185">Reference proteome</keyword>
<geneLocation type="plasmid" evidence="10 11">
    <name>unnamed2</name>
</geneLocation>
<keyword evidence="6 8" id="KW-0472">Membrane</keyword>
<dbReference type="EMBL" id="CP096021">
    <property type="protein sequence ID" value="UPM44693.1"/>
    <property type="molecule type" value="Genomic_DNA"/>
</dbReference>
<comment type="subcellular location">
    <subcellularLocation>
        <location evidence="1">Membrane</location>
        <topology evidence="1">Multi-pass membrane protein</topology>
    </subcellularLocation>
</comment>
<gene>
    <name evidence="10" type="ORF">MW046_16810</name>
</gene>
<feature type="transmembrane region" description="Helical" evidence="8">
    <location>
        <begin position="394"/>
        <end position="423"/>
    </location>
</feature>
<dbReference type="InterPro" id="IPR000292">
    <property type="entry name" value="For/NO2_transpt"/>
</dbReference>
<dbReference type="Gene3D" id="1.20.1080.10">
    <property type="entry name" value="Glycerol uptake facilitator protein"/>
    <property type="match status" value="1"/>
</dbReference>
<protein>
    <submittedName>
        <fullName evidence="10">Formate/nitrite transporter family protein</fullName>
    </submittedName>
</protein>
<feature type="transmembrane region" description="Helical" evidence="8">
    <location>
        <begin position="239"/>
        <end position="263"/>
    </location>
</feature>
<proteinExistence type="inferred from homology"/>
<dbReference type="Pfam" id="PF13462">
    <property type="entry name" value="Thioredoxin_4"/>
    <property type="match status" value="1"/>
</dbReference>
<dbReference type="InterPro" id="IPR012336">
    <property type="entry name" value="Thioredoxin-like_fold"/>
</dbReference>
<dbReference type="RefSeq" id="WP_247995347.1">
    <property type="nucleotide sequence ID" value="NZ_CP096021.1"/>
</dbReference>
<keyword evidence="3 8" id="KW-0812">Transmembrane</keyword>
<feature type="compositionally biased region" description="Polar residues" evidence="7">
    <location>
        <begin position="1"/>
        <end position="13"/>
    </location>
</feature>
<keyword evidence="4" id="KW-0813">Transport</keyword>
<evidence type="ECO:0000256" key="5">
    <source>
        <dbReference type="ARBA" id="ARBA00022989"/>
    </source>
</evidence>
<evidence type="ECO:0000256" key="8">
    <source>
        <dbReference type="SAM" id="Phobius"/>
    </source>
</evidence>
<dbReference type="InterPro" id="IPR036249">
    <property type="entry name" value="Thioredoxin-like_sf"/>
</dbReference>
<evidence type="ECO:0000256" key="1">
    <source>
        <dbReference type="ARBA" id="ARBA00004141"/>
    </source>
</evidence>
<keyword evidence="5 8" id="KW-1133">Transmembrane helix</keyword>
<feature type="region of interest" description="Disordered" evidence="7">
    <location>
        <begin position="1"/>
        <end position="20"/>
    </location>
</feature>
<evidence type="ECO:0000313" key="10">
    <source>
        <dbReference type="EMBL" id="UPM44693.1"/>
    </source>
</evidence>
<dbReference type="GeneID" id="71929743"/>
<accession>A0A8U0A9N5</accession>
<keyword evidence="4" id="KW-0249">Electron transport</keyword>
<evidence type="ECO:0000313" key="11">
    <source>
        <dbReference type="Proteomes" id="UP000831768"/>
    </source>
</evidence>
<feature type="transmembrane region" description="Helical" evidence="8">
    <location>
        <begin position="435"/>
        <end position="456"/>
    </location>
</feature>